<reference evidence="1" key="1">
    <citation type="submission" date="2021-03" db="EMBL/GenBank/DDBJ databases">
        <title>Evolutionary priming and transition to the ectomycorrhizal habit in an iconic lineage of mushroom-forming fungi: is preadaptation a requirement?</title>
        <authorList>
            <consortium name="DOE Joint Genome Institute"/>
            <person name="Looney B.P."/>
            <person name="Miyauchi S."/>
            <person name="Morin E."/>
            <person name="Drula E."/>
            <person name="Courty P.E."/>
            <person name="Chicoki N."/>
            <person name="Fauchery L."/>
            <person name="Kohler A."/>
            <person name="Kuo A."/>
            <person name="LaButti K."/>
            <person name="Pangilinan J."/>
            <person name="Lipzen A."/>
            <person name="Riley R."/>
            <person name="Andreopoulos W."/>
            <person name="He G."/>
            <person name="Johnson J."/>
            <person name="Barry K.W."/>
            <person name="Grigoriev I.V."/>
            <person name="Nagy L."/>
            <person name="Hibbett D."/>
            <person name="Henrissat B."/>
            <person name="Matheny P.B."/>
            <person name="Labbe J."/>
            <person name="Martin A.F."/>
        </authorList>
    </citation>
    <scope>NUCLEOTIDE SEQUENCE</scope>
    <source>
        <strain evidence="1">BPL698</strain>
    </source>
</reference>
<accession>A0ACC0U8T2</accession>
<name>A0ACC0U8T2_9AGAM</name>
<dbReference type="EMBL" id="JAGFNK010000100">
    <property type="protein sequence ID" value="KAI9508114.1"/>
    <property type="molecule type" value="Genomic_DNA"/>
</dbReference>
<proteinExistence type="predicted"/>
<gene>
    <name evidence="1" type="ORF">F5148DRAFT_20784</name>
</gene>
<sequence length="310" mass="34203">MFRNPNSFYDIFANDYLRLSYMAPVQGNFGINSGVSFYPTPTPMEQASAFLPCNQVPVLQQHPASIPRIPSTGSSTSASSLSSGLSSNAVSQPSQELDSESDHAQPITMPSVKGKVKVRVRRTRGPNTKPVGTGYTEMMERLSVEVQEALQRDYANCCEVVKKKDNSTVHKHQLSNNHFNKVDRRLYPKLPCFICPAYIAMHPRCTTAKAGRYDSTERHCKKCAGYQEMKLKVPVFPIEITKGEFRSLQGSRKAVQRGKEINDPVSEGAIVKLLDMLLGNITVRDVESSSDSGSDVADGQHDDDPLTNDG</sequence>
<dbReference type="Proteomes" id="UP001207468">
    <property type="component" value="Unassembled WGS sequence"/>
</dbReference>
<comment type="caution">
    <text evidence="1">The sequence shown here is derived from an EMBL/GenBank/DDBJ whole genome shotgun (WGS) entry which is preliminary data.</text>
</comment>
<evidence type="ECO:0000313" key="2">
    <source>
        <dbReference type="Proteomes" id="UP001207468"/>
    </source>
</evidence>
<organism evidence="1 2">
    <name type="scientific">Russula earlei</name>
    <dbReference type="NCBI Taxonomy" id="71964"/>
    <lineage>
        <taxon>Eukaryota</taxon>
        <taxon>Fungi</taxon>
        <taxon>Dikarya</taxon>
        <taxon>Basidiomycota</taxon>
        <taxon>Agaricomycotina</taxon>
        <taxon>Agaricomycetes</taxon>
        <taxon>Russulales</taxon>
        <taxon>Russulaceae</taxon>
        <taxon>Russula</taxon>
    </lineage>
</organism>
<evidence type="ECO:0000313" key="1">
    <source>
        <dbReference type="EMBL" id="KAI9508114.1"/>
    </source>
</evidence>
<keyword evidence="2" id="KW-1185">Reference proteome</keyword>
<protein>
    <submittedName>
        <fullName evidence="1">Uncharacterized protein</fullName>
    </submittedName>
</protein>